<evidence type="ECO:0000256" key="2">
    <source>
        <dbReference type="ARBA" id="ARBA00023052"/>
    </source>
</evidence>
<dbReference type="PANTHER" id="PTHR18968">
    <property type="entry name" value="THIAMINE PYROPHOSPHATE ENZYMES"/>
    <property type="match status" value="1"/>
</dbReference>
<dbReference type="SUPFAM" id="SSF52518">
    <property type="entry name" value="Thiamin diphosphate-binding fold (THDP-binding)"/>
    <property type="match status" value="2"/>
</dbReference>
<keyword evidence="2 3" id="KW-0786">Thiamine pyrophosphate</keyword>
<feature type="domain" description="Thiamine pyrophosphate enzyme central" evidence="4">
    <location>
        <begin position="214"/>
        <end position="351"/>
    </location>
</feature>
<sequence>MHDLSVEQGQRIDKELVTYADLLVEYLNILGVEYVFGVPGGAIEPLFNALARSERRGGVRAVVARHEAGAAFMADGYARETGKLGVCCATTGPGATNLLTGVASAYADNVPMLVITAQTPLPKFGRRALQDSSCAAIDIVGIFRHCTRYNSLVSHQEQLENKLIAAVMASSRIPAGPVHISIPSDILRSDAGYLPKVKPELLTQQFQLTDKVGLEKLIQELSQAKHIALFIGDGCKDASSSIMQLATLLNAPFVSGPMGKRWVDETHPLYRGVFGFAGHSSAAELLSDVDGKLDLVLAIGAALGELGTSGWSEELINHRLIHIDSSVEHFTRSPMARLHVCGSLPAIFKKLVDEVQQAQKKWGKCWPDFGGVAELNALGGRSVWRDADAMTHTSVPFKPQTLFCQLARSLPVDSRFFADAGNAWAWAIHYYQRPESNGKFHIAMGLGSMAWAIGAVIGSALGDASRSPHICVTGDGAYLMSAQEITVAKQQRLPILFIVLNDGVMGMVMHGQRLGNAEAVGFELGQVNYAQMAQAMGIDAFVIESFDQLQVIDLNCIFTSDGPTLLDVRIDREEIPPMLSRVQSLQNVSMTPGG</sequence>
<feature type="domain" description="Thiamine pyrophosphate enzyme N-terminal TPP-binding" evidence="6">
    <location>
        <begin position="18"/>
        <end position="131"/>
    </location>
</feature>
<reference evidence="7 8" key="1">
    <citation type="submission" date="2024-09" db="EMBL/GenBank/DDBJ databases">
        <authorList>
            <person name="Sun Q."/>
            <person name="Mori K."/>
        </authorList>
    </citation>
    <scope>NUCLEOTIDE SEQUENCE [LARGE SCALE GENOMIC DNA]</scope>
    <source>
        <strain evidence="7 8">KCTC 23315</strain>
    </source>
</reference>
<dbReference type="Proteomes" id="UP001589813">
    <property type="component" value="Unassembled WGS sequence"/>
</dbReference>
<dbReference type="EMBL" id="JBHLXP010000003">
    <property type="protein sequence ID" value="MFC0049452.1"/>
    <property type="molecule type" value="Genomic_DNA"/>
</dbReference>
<dbReference type="InterPro" id="IPR029061">
    <property type="entry name" value="THDP-binding"/>
</dbReference>
<evidence type="ECO:0000313" key="8">
    <source>
        <dbReference type="Proteomes" id="UP001589813"/>
    </source>
</evidence>
<dbReference type="Pfam" id="PF02776">
    <property type="entry name" value="TPP_enzyme_N"/>
    <property type="match status" value="1"/>
</dbReference>
<dbReference type="CDD" id="cd07035">
    <property type="entry name" value="TPP_PYR_POX_like"/>
    <property type="match status" value="1"/>
</dbReference>
<dbReference type="InterPro" id="IPR011766">
    <property type="entry name" value="TPP_enzyme_TPP-bd"/>
</dbReference>
<dbReference type="SUPFAM" id="SSF52467">
    <property type="entry name" value="DHS-like NAD/FAD-binding domain"/>
    <property type="match status" value="1"/>
</dbReference>
<evidence type="ECO:0000259" key="6">
    <source>
        <dbReference type="Pfam" id="PF02776"/>
    </source>
</evidence>
<accession>A0ABV6BF79</accession>
<dbReference type="PANTHER" id="PTHR18968:SF13">
    <property type="entry name" value="ACETOLACTATE SYNTHASE CATALYTIC SUBUNIT, MITOCHONDRIAL"/>
    <property type="match status" value="1"/>
</dbReference>
<dbReference type="InterPro" id="IPR045229">
    <property type="entry name" value="TPP_enz"/>
</dbReference>
<dbReference type="Pfam" id="PF02775">
    <property type="entry name" value="TPP_enzyme_C"/>
    <property type="match status" value="1"/>
</dbReference>
<comment type="caution">
    <text evidence="7">The sequence shown here is derived from an EMBL/GenBank/DDBJ whole genome shotgun (WGS) entry which is preliminary data.</text>
</comment>
<evidence type="ECO:0000256" key="3">
    <source>
        <dbReference type="RuleBase" id="RU362132"/>
    </source>
</evidence>
<comment type="similarity">
    <text evidence="1 3">Belongs to the TPP enzyme family.</text>
</comment>
<evidence type="ECO:0000313" key="7">
    <source>
        <dbReference type="EMBL" id="MFC0049452.1"/>
    </source>
</evidence>
<name>A0ABV6BF79_9GAMM</name>
<feature type="domain" description="Thiamine pyrophosphate enzyme TPP-binding" evidence="5">
    <location>
        <begin position="419"/>
        <end position="568"/>
    </location>
</feature>
<gene>
    <name evidence="7" type="ORF">ACFFJP_14240</name>
</gene>
<dbReference type="Gene3D" id="3.40.50.970">
    <property type="match status" value="2"/>
</dbReference>
<dbReference type="InterPro" id="IPR012001">
    <property type="entry name" value="Thiamin_PyroP_enz_TPP-bd_dom"/>
</dbReference>
<dbReference type="RefSeq" id="WP_377245312.1">
    <property type="nucleotide sequence ID" value="NZ_JBHLXP010000003.1"/>
</dbReference>
<evidence type="ECO:0000256" key="1">
    <source>
        <dbReference type="ARBA" id="ARBA00007812"/>
    </source>
</evidence>
<organism evidence="7 8">
    <name type="scientific">Rheinheimera tilapiae</name>
    <dbReference type="NCBI Taxonomy" id="875043"/>
    <lineage>
        <taxon>Bacteria</taxon>
        <taxon>Pseudomonadati</taxon>
        <taxon>Pseudomonadota</taxon>
        <taxon>Gammaproteobacteria</taxon>
        <taxon>Chromatiales</taxon>
        <taxon>Chromatiaceae</taxon>
        <taxon>Rheinheimera</taxon>
    </lineage>
</organism>
<dbReference type="InterPro" id="IPR029035">
    <property type="entry name" value="DHS-like_NAD/FAD-binding_dom"/>
</dbReference>
<proteinExistence type="inferred from homology"/>
<dbReference type="CDD" id="cd00568">
    <property type="entry name" value="TPP_enzymes"/>
    <property type="match status" value="1"/>
</dbReference>
<keyword evidence="8" id="KW-1185">Reference proteome</keyword>
<evidence type="ECO:0000259" key="4">
    <source>
        <dbReference type="Pfam" id="PF00205"/>
    </source>
</evidence>
<protein>
    <submittedName>
        <fullName evidence="7">Thiamine pyrophosphate-binding protein</fullName>
    </submittedName>
</protein>
<dbReference type="InterPro" id="IPR012000">
    <property type="entry name" value="Thiamin_PyroP_enz_cen_dom"/>
</dbReference>
<evidence type="ECO:0000259" key="5">
    <source>
        <dbReference type="Pfam" id="PF02775"/>
    </source>
</evidence>
<dbReference type="Pfam" id="PF00205">
    <property type="entry name" value="TPP_enzyme_M"/>
    <property type="match status" value="1"/>
</dbReference>
<dbReference type="Gene3D" id="3.40.50.1220">
    <property type="entry name" value="TPP-binding domain"/>
    <property type="match status" value="1"/>
</dbReference>